<keyword evidence="1" id="KW-1133">Transmembrane helix</keyword>
<dbReference type="EMBL" id="CP013023">
    <property type="protein sequence ID" value="ANF96706.1"/>
    <property type="molecule type" value="Genomic_DNA"/>
</dbReference>
<reference evidence="3" key="1">
    <citation type="submission" date="2015-10" db="EMBL/GenBank/DDBJ databases">
        <title>Genome of Paenibacillus bovis sp. nov.</title>
        <authorList>
            <person name="Wu Z."/>
            <person name="Gao C."/>
            <person name="Liu Z."/>
            <person name="Zheng H."/>
        </authorList>
    </citation>
    <scope>NUCLEOTIDE SEQUENCE [LARGE SCALE GENOMIC DNA]</scope>
    <source>
        <strain evidence="3">BD3526</strain>
    </source>
</reference>
<sequence length="74" mass="8434">MKYVLLLVWIGFIGYALLLSPDMPGPDPYLKSLITLQSDEPSLLAMFTLLGLFPLFYAGLLLYLWQTRRPVETV</sequence>
<evidence type="ECO:0000313" key="3">
    <source>
        <dbReference type="Proteomes" id="UP000078148"/>
    </source>
</evidence>
<evidence type="ECO:0000256" key="1">
    <source>
        <dbReference type="SAM" id="Phobius"/>
    </source>
</evidence>
<dbReference type="KEGG" id="pbv:AR543_12265"/>
<protein>
    <submittedName>
        <fullName evidence="2">Uncharacterized protein</fullName>
    </submittedName>
</protein>
<gene>
    <name evidence="2" type="ORF">AR543_12265</name>
</gene>
<accession>A0A172ZGE2</accession>
<feature type="transmembrane region" description="Helical" evidence="1">
    <location>
        <begin position="42"/>
        <end position="65"/>
    </location>
</feature>
<organism evidence="2 3">
    <name type="scientific">Paenibacillus bovis</name>
    <dbReference type="NCBI Taxonomy" id="1616788"/>
    <lineage>
        <taxon>Bacteria</taxon>
        <taxon>Bacillati</taxon>
        <taxon>Bacillota</taxon>
        <taxon>Bacilli</taxon>
        <taxon>Bacillales</taxon>
        <taxon>Paenibacillaceae</taxon>
        <taxon>Paenibacillus</taxon>
    </lineage>
</organism>
<dbReference type="AlphaFoldDB" id="A0A172ZGE2"/>
<keyword evidence="1" id="KW-0812">Transmembrane</keyword>
<dbReference type="OrthoDB" id="482433at2"/>
<evidence type="ECO:0000313" key="2">
    <source>
        <dbReference type="EMBL" id="ANF96706.1"/>
    </source>
</evidence>
<keyword evidence="3" id="KW-1185">Reference proteome</keyword>
<proteinExistence type="predicted"/>
<dbReference type="Proteomes" id="UP000078148">
    <property type="component" value="Chromosome"/>
</dbReference>
<reference evidence="2 3" key="2">
    <citation type="journal article" date="2016" name="Int. J. Syst. Evol. Microbiol.">
        <title>Paenibacillus bovis sp. nov., isolated from raw yak (Bos grunniens) milk.</title>
        <authorList>
            <person name="Gao C."/>
            <person name="Han J."/>
            <person name="Liu Z."/>
            <person name="Xu X."/>
            <person name="Hang F."/>
            <person name="Wu Z."/>
        </authorList>
    </citation>
    <scope>NUCLEOTIDE SEQUENCE [LARGE SCALE GENOMIC DNA]</scope>
    <source>
        <strain evidence="2 3">BD3526</strain>
    </source>
</reference>
<name>A0A172ZGE2_9BACL</name>
<keyword evidence="1" id="KW-0472">Membrane</keyword>
<dbReference type="RefSeq" id="WP_060534798.1">
    <property type="nucleotide sequence ID" value="NZ_CP013023.1"/>
</dbReference>